<reference evidence="3 4" key="2">
    <citation type="submission" date="2009-02" db="EMBL/GenBank/DDBJ databases">
        <title>Draft genome sequence of Blautia hydrogenotrophica DSM 10507 (Ruminococcus hydrogenotrophicus DSM 10507).</title>
        <authorList>
            <person name="Sudarsanam P."/>
            <person name="Ley R."/>
            <person name="Guruge J."/>
            <person name="Turnbaugh P.J."/>
            <person name="Mahowald M."/>
            <person name="Liep D."/>
            <person name="Gordon J."/>
        </authorList>
    </citation>
    <scope>NUCLEOTIDE SEQUENCE [LARGE SCALE GENOMIC DNA]</scope>
    <source>
        <strain evidence="4">DSM 10507 / JCM 14656 / S5a33</strain>
    </source>
</reference>
<dbReference type="GO" id="GO:0009055">
    <property type="term" value="F:electron transfer activity"/>
    <property type="evidence" value="ECO:0007669"/>
    <property type="project" value="InterPro"/>
</dbReference>
<dbReference type="Gene3D" id="3.40.50.620">
    <property type="entry name" value="HUPs"/>
    <property type="match status" value="1"/>
</dbReference>
<gene>
    <name evidence="3" type="ORF">RUMHYD_03439</name>
</gene>
<dbReference type="PANTHER" id="PTHR21294">
    <property type="entry name" value="ELECTRON TRANSFER FLAVOPROTEIN BETA-SUBUNIT"/>
    <property type="match status" value="1"/>
</dbReference>
<evidence type="ECO:0000259" key="2">
    <source>
        <dbReference type="SMART" id="SM00893"/>
    </source>
</evidence>
<sequence>MNILVCAKQVPDTAEIKIDWENHTLIRDNVSCVLNPYDGYALEAAAKIKDRNPDTTITVISMGPVRAEEMLRECLAIAADQAYLITDKAFGGSDTYATSYVLAQAIQHIQKKRGMIFDAIFCGKQAIDGDTAQVGPELAEHLGYPQVTSCLKAEEREKEFIVLQERDNNKKVIGVTYPCVVTFTKPDTDPRFPTFKRKLAARKAAIPHISSTDIKGIDLRYAGIKGSPTKVRKTYVQATKTKGVMIESENIEKIIQELCNAVSKICEIRR</sequence>
<organism evidence="3 4">
    <name type="scientific">Blautia hydrogenotrophica (strain DSM 10507 / JCM 14656 / S5a33)</name>
    <name type="common">Ruminococcus hydrogenotrophicus</name>
    <dbReference type="NCBI Taxonomy" id="476272"/>
    <lineage>
        <taxon>Bacteria</taxon>
        <taxon>Bacillati</taxon>
        <taxon>Bacillota</taxon>
        <taxon>Clostridia</taxon>
        <taxon>Lachnospirales</taxon>
        <taxon>Lachnospiraceae</taxon>
        <taxon>Blautia</taxon>
    </lineage>
</organism>
<dbReference type="RefSeq" id="WP_005951788.1">
    <property type="nucleotide sequence ID" value="NZ_CP136423.1"/>
</dbReference>
<dbReference type="PATRIC" id="fig|476272.21.peg.115"/>
<dbReference type="SUPFAM" id="SSF52402">
    <property type="entry name" value="Adenine nucleotide alpha hydrolases-like"/>
    <property type="match status" value="1"/>
</dbReference>
<evidence type="ECO:0000313" key="4">
    <source>
        <dbReference type="Proteomes" id="UP000003100"/>
    </source>
</evidence>
<feature type="domain" description="Electron transfer flavoprotein alpha/beta-subunit N-terminal" evidence="2">
    <location>
        <begin position="22"/>
        <end position="218"/>
    </location>
</feature>
<dbReference type="Proteomes" id="UP000003100">
    <property type="component" value="Unassembled WGS sequence"/>
</dbReference>
<dbReference type="SMART" id="SM00893">
    <property type="entry name" value="ETF"/>
    <property type="match status" value="1"/>
</dbReference>
<name>C0CRC5_BLAHS</name>
<dbReference type="PANTHER" id="PTHR21294:SF17">
    <property type="entry name" value="PROTEIN FIXA"/>
    <property type="match status" value="1"/>
</dbReference>
<accession>C0CRC5</accession>
<reference evidence="3 4" key="1">
    <citation type="submission" date="2009-01" db="EMBL/GenBank/DDBJ databases">
        <authorList>
            <person name="Fulton L."/>
            <person name="Clifton S."/>
            <person name="Fulton B."/>
            <person name="Xu J."/>
            <person name="Minx P."/>
            <person name="Pepin K.H."/>
            <person name="Johnson M."/>
            <person name="Bhonagiri V."/>
            <person name="Nash W.E."/>
            <person name="Mardis E.R."/>
            <person name="Wilson R.K."/>
        </authorList>
    </citation>
    <scope>NUCLEOTIDE SEQUENCE [LARGE SCALE GENOMIC DNA]</scope>
    <source>
        <strain evidence="4">DSM 10507 / JCM 14656 / S5a33</strain>
    </source>
</reference>
<dbReference type="AlphaFoldDB" id="C0CRC5"/>
<dbReference type="GeneID" id="86823260"/>
<keyword evidence="4" id="KW-1185">Reference proteome</keyword>
<dbReference type="eggNOG" id="COG2086">
    <property type="taxonomic scope" value="Bacteria"/>
</dbReference>
<dbReference type="CDD" id="cd01714">
    <property type="entry name" value="ETF_beta"/>
    <property type="match status" value="1"/>
</dbReference>
<dbReference type="Pfam" id="PF01012">
    <property type="entry name" value="ETF"/>
    <property type="match status" value="1"/>
</dbReference>
<dbReference type="EMBL" id="ACBZ01000181">
    <property type="protein sequence ID" value="EEG47692.1"/>
    <property type="molecule type" value="Genomic_DNA"/>
</dbReference>
<proteinExistence type="predicted"/>
<dbReference type="InterPro" id="IPR012255">
    <property type="entry name" value="ETF_b"/>
</dbReference>
<comment type="caution">
    <text evidence="3">The sequence shown here is derived from an EMBL/GenBank/DDBJ whole genome shotgun (WGS) entry which is preliminary data.</text>
</comment>
<dbReference type="InterPro" id="IPR014729">
    <property type="entry name" value="Rossmann-like_a/b/a_fold"/>
</dbReference>
<protein>
    <recommendedName>
        <fullName evidence="1">Electron transfer flavoprotein small subunit</fullName>
    </recommendedName>
</protein>
<dbReference type="InterPro" id="IPR033948">
    <property type="entry name" value="ETF_beta_N"/>
</dbReference>
<dbReference type="HOGENOM" id="CLU_060196_2_1_9"/>
<evidence type="ECO:0000313" key="3">
    <source>
        <dbReference type="EMBL" id="EEG47692.1"/>
    </source>
</evidence>
<evidence type="ECO:0000256" key="1">
    <source>
        <dbReference type="ARBA" id="ARBA00042002"/>
    </source>
</evidence>
<dbReference type="PIRSF" id="PIRSF000090">
    <property type="entry name" value="Beta-ETF"/>
    <property type="match status" value="1"/>
</dbReference>
<dbReference type="InterPro" id="IPR014730">
    <property type="entry name" value="ETF_a/b_N"/>
</dbReference>